<dbReference type="GeneID" id="95973926"/>
<dbReference type="SUPFAM" id="SSF49764">
    <property type="entry name" value="HSP20-like chaperones"/>
    <property type="match status" value="1"/>
</dbReference>
<dbReference type="CDD" id="cd06464">
    <property type="entry name" value="ACD_sHsps-like"/>
    <property type="match status" value="1"/>
</dbReference>
<feature type="compositionally biased region" description="Basic and acidic residues" evidence="4">
    <location>
        <begin position="149"/>
        <end position="159"/>
    </location>
</feature>
<feature type="compositionally biased region" description="Basic residues" evidence="4">
    <location>
        <begin position="186"/>
        <end position="202"/>
    </location>
</feature>
<protein>
    <recommendedName>
        <fullName evidence="5">SHSP domain-containing protein</fullName>
    </recommendedName>
</protein>
<accession>A0ABR3P252</accession>
<dbReference type="EMBL" id="JBFMKM010000018">
    <property type="protein sequence ID" value="KAL1296756.1"/>
    <property type="molecule type" value="Genomic_DNA"/>
</dbReference>
<feature type="domain" description="SHSP" evidence="5">
    <location>
        <begin position="270"/>
        <end position="393"/>
    </location>
</feature>
<evidence type="ECO:0000313" key="6">
    <source>
        <dbReference type="EMBL" id="KAL1296756.1"/>
    </source>
</evidence>
<name>A0ABR3P252_9PEZI</name>
<feature type="compositionally biased region" description="Pro residues" evidence="4">
    <location>
        <begin position="38"/>
        <end position="47"/>
    </location>
</feature>
<dbReference type="PROSITE" id="PS01031">
    <property type="entry name" value="SHSP"/>
    <property type="match status" value="1"/>
</dbReference>
<evidence type="ECO:0000256" key="1">
    <source>
        <dbReference type="ARBA" id="ARBA00023016"/>
    </source>
</evidence>
<organism evidence="6 7">
    <name type="scientific">Neodothiora populina</name>
    <dbReference type="NCBI Taxonomy" id="2781224"/>
    <lineage>
        <taxon>Eukaryota</taxon>
        <taxon>Fungi</taxon>
        <taxon>Dikarya</taxon>
        <taxon>Ascomycota</taxon>
        <taxon>Pezizomycotina</taxon>
        <taxon>Dothideomycetes</taxon>
        <taxon>Dothideomycetidae</taxon>
        <taxon>Dothideales</taxon>
        <taxon>Dothioraceae</taxon>
        <taxon>Neodothiora</taxon>
    </lineage>
</organism>
<keyword evidence="7" id="KW-1185">Reference proteome</keyword>
<dbReference type="Gene3D" id="2.60.40.790">
    <property type="match status" value="1"/>
</dbReference>
<gene>
    <name evidence="6" type="ORF">AAFC00_000223</name>
</gene>
<evidence type="ECO:0000256" key="4">
    <source>
        <dbReference type="SAM" id="MobiDB-lite"/>
    </source>
</evidence>
<evidence type="ECO:0000259" key="5">
    <source>
        <dbReference type="PROSITE" id="PS01031"/>
    </source>
</evidence>
<keyword evidence="1" id="KW-0346">Stress response</keyword>
<evidence type="ECO:0000313" key="7">
    <source>
        <dbReference type="Proteomes" id="UP001562354"/>
    </source>
</evidence>
<dbReference type="Proteomes" id="UP001562354">
    <property type="component" value="Unassembled WGS sequence"/>
</dbReference>
<feature type="region of interest" description="Disordered" evidence="4">
    <location>
        <begin position="29"/>
        <end position="230"/>
    </location>
</feature>
<dbReference type="InterPro" id="IPR002068">
    <property type="entry name" value="A-crystallin/Hsp20_dom"/>
</dbReference>
<reference evidence="6 7" key="1">
    <citation type="submission" date="2024-07" db="EMBL/GenBank/DDBJ databases">
        <title>Draft sequence of the Neodothiora populina.</title>
        <authorList>
            <person name="Drown D.D."/>
            <person name="Schuette U.S."/>
            <person name="Buechlein A.B."/>
            <person name="Rusch D.R."/>
            <person name="Winton L.W."/>
            <person name="Adams G.A."/>
        </authorList>
    </citation>
    <scope>NUCLEOTIDE SEQUENCE [LARGE SCALE GENOMIC DNA]</scope>
    <source>
        <strain evidence="6 7">CPC 39397</strain>
    </source>
</reference>
<evidence type="ECO:0000256" key="3">
    <source>
        <dbReference type="RuleBase" id="RU003616"/>
    </source>
</evidence>
<proteinExistence type="inferred from homology"/>
<evidence type="ECO:0000256" key="2">
    <source>
        <dbReference type="PROSITE-ProRule" id="PRU00285"/>
    </source>
</evidence>
<dbReference type="RefSeq" id="XP_069196438.1">
    <property type="nucleotide sequence ID" value="XM_069341612.1"/>
</dbReference>
<dbReference type="PANTHER" id="PTHR11527">
    <property type="entry name" value="HEAT-SHOCK PROTEIN 20 FAMILY MEMBER"/>
    <property type="match status" value="1"/>
</dbReference>
<comment type="caution">
    <text evidence="6">The sequence shown here is derived from an EMBL/GenBank/DDBJ whole genome shotgun (WGS) entry which is preliminary data.</text>
</comment>
<dbReference type="Pfam" id="PF00011">
    <property type="entry name" value="HSP20"/>
    <property type="match status" value="1"/>
</dbReference>
<comment type="similarity">
    <text evidence="2 3">Belongs to the small heat shock protein (HSP20) family.</text>
</comment>
<dbReference type="InterPro" id="IPR008978">
    <property type="entry name" value="HSP20-like_chaperone"/>
</dbReference>
<feature type="compositionally biased region" description="Pro residues" evidence="4">
    <location>
        <begin position="135"/>
        <end position="148"/>
    </location>
</feature>
<feature type="compositionally biased region" description="Basic residues" evidence="4">
    <location>
        <begin position="209"/>
        <end position="223"/>
    </location>
</feature>
<feature type="compositionally biased region" description="Basic and acidic residues" evidence="4">
    <location>
        <begin position="83"/>
        <end position="92"/>
    </location>
</feature>
<dbReference type="InterPro" id="IPR031107">
    <property type="entry name" value="Small_HSP"/>
</dbReference>
<sequence length="393" mass="41909">MSNIRDTNYSNHPFWDFVASMQQNPGAVNAPFAAAGSAPPPPPPPQGPEALAAFANNFPWGPMSPMPHRGRHGGPRGRTPPPPEHDRDEGAGHRHPHEHRGGSHTPPPPPPGHHGSGDEKGMPPPPPHDTEDPPSRAPTPPPPSSPPTEPHHPGHGPHEHHGRGGRCGGRGGRHGMRGGHGPGPPNHRHGSPGPHGRGHRGGRSGWRGGSHHGPHGPHDRHRGPPGGSPFGAAFPFDLNALASALAPNLFGAAYNNNTADNVVPTTRNTDNDGMFHPELDLFDTVEAYILHLSLPGAKKPDLSITYSSPRNSVTVSGVVTRPGVDEEMMDALALDERKVGAFEREIKLEEGVKIDEEGISAKLEDGVLRVVVPKILQEEEEEEYVNVKRISLE</sequence>